<comment type="cofactor">
    <cofactor evidence="11">
        <name>FAD</name>
        <dbReference type="ChEBI" id="CHEBI:57692"/>
    </cofactor>
    <text evidence="11">Binds 1 FAD per subunit.</text>
</comment>
<dbReference type="PIRSF" id="PIRSF006816">
    <property type="entry name" value="Cyc3_hyd_g"/>
    <property type="match status" value="1"/>
</dbReference>
<dbReference type="Gene3D" id="2.10.240.10">
    <property type="entry name" value="Dihydroorotate dehydrogenase, electron transfer subunit"/>
    <property type="match status" value="1"/>
</dbReference>
<dbReference type="GO" id="GO:0046872">
    <property type="term" value="F:metal ion binding"/>
    <property type="evidence" value="ECO:0007669"/>
    <property type="project" value="UniProtKB-KW"/>
</dbReference>
<dbReference type="InterPro" id="IPR017927">
    <property type="entry name" value="FAD-bd_FR_type"/>
</dbReference>
<dbReference type="InterPro" id="IPR037117">
    <property type="entry name" value="Dihydroorotate_DH_ele_sf"/>
</dbReference>
<dbReference type="SUPFAM" id="SSF63380">
    <property type="entry name" value="Riboflavin synthase domain-like"/>
    <property type="match status" value="1"/>
</dbReference>
<dbReference type="AlphaFoldDB" id="D1B5N1"/>
<comment type="cofactor">
    <cofactor evidence="10">
        <name>[2Fe-2S] cluster</name>
        <dbReference type="ChEBI" id="CHEBI:190135"/>
    </cofactor>
</comment>
<evidence type="ECO:0000256" key="5">
    <source>
        <dbReference type="ARBA" id="ARBA00022723"/>
    </source>
</evidence>
<comment type="cofactor">
    <cofactor evidence="12">
        <name>[2Fe-2S] cluster</name>
        <dbReference type="ChEBI" id="CHEBI:190135"/>
    </cofactor>
    <text evidence="12">Binds 1 [2Fe-2S] cluster per subunit.</text>
</comment>
<dbReference type="PATRIC" id="fig|525903.6.peg.1089"/>
<dbReference type="eggNOG" id="COG0543">
    <property type="taxonomic scope" value="Bacteria"/>
</dbReference>
<dbReference type="PANTHER" id="PTHR43513">
    <property type="entry name" value="DIHYDROOROTATE DEHYDROGENASE B (NAD(+)), ELECTRON TRANSFER SUBUNIT"/>
    <property type="match status" value="1"/>
</dbReference>
<evidence type="ECO:0000313" key="14">
    <source>
        <dbReference type="EMBL" id="ACZ19322.1"/>
    </source>
</evidence>
<dbReference type="Proteomes" id="UP000002030">
    <property type="component" value="Chromosome"/>
</dbReference>
<proteinExistence type="inferred from homology"/>
<dbReference type="GO" id="GO:0050660">
    <property type="term" value="F:flavin adenine dinucleotide binding"/>
    <property type="evidence" value="ECO:0007669"/>
    <property type="project" value="InterPro"/>
</dbReference>
<evidence type="ECO:0000256" key="12">
    <source>
        <dbReference type="PIRSR" id="PIRSR006816-2"/>
    </source>
</evidence>
<dbReference type="HOGENOM" id="CLU_003827_1_2_0"/>
<dbReference type="EMBL" id="CP001818">
    <property type="protein sequence ID" value="ACZ19322.1"/>
    <property type="molecule type" value="Genomic_DNA"/>
</dbReference>
<dbReference type="KEGG" id="tai:Taci_1090"/>
<accession>D1B5N1</accession>
<evidence type="ECO:0000256" key="8">
    <source>
        <dbReference type="ARBA" id="ARBA00023004"/>
    </source>
</evidence>
<name>D1B5N1_THEAS</name>
<dbReference type="Pfam" id="PF10418">
    <property type="entry name" value="DHODB_Fe-S_bind"/>
    <property type="match status" value="1"/>
</dbReference>
<comment type="similarity">
    <text evidence="1">Belongs to the PyrK family.</text>
</comment>
<reference evidence="14 15" key="1">
    <citation type="journal article" date="2009" name="Stand. Genomic Sci.">
        <title>Complete genome sequence of Thermanaerovibrio acidaminovorans type strain (Su883).</title>
        <authorList>
            <person name="Chovatia M."/>
            <person name="Sikorski J."/>
            <person name="Schroder M."/>
            <person name="Lapidus A."/>
            <person name="Nolan M."/>
            <person name="Tice H."/>
            <person name="Glavina Del Rio T."/>
            <person name="Copeland A."/>
            <person name="Cheng J.F."/>
            <person name="Lucas S."/>
            <person name="Chen F."/>
            <person name="Bruce D."/>
            <person name="Goodwin L."/>
            <person name="Pitluck S."/>
            <person name="Ivanova N."/>
            <person name="Mavromatis K."/>
            <person name="Ovchinnikova G."/>
            <person name="Pati A."/>
            <person name="Chen A."/>
            <person name="Palaniappan K."/>
            <person name="Land M."/>
            <person name="Hauser L."/>
            <person name="Chang Y.J."/>
            <person name="Jeffries C.D."/>
            <person name="Chain P."/>
            <person name="Saunders E."/>
            <person name="Detter J.C."/>
            <person name="Brettin T."/>
            <person name="Rohde M."/>
            <person name="Goker M."/>
            <person name="Spring S."/>
            <person name="Bristow J."/>
            <person name="Markowitz V."/>
            <person name="Hugenholtz P."/>
            <person name="Kyrpides N.C."/>
            <person name="Klenk H.P."/>
            <person name="Eisen J.A."/>
        </authorList>
    </citation>
    <scope>NUCLEOTIDE SEQUENCE [LARGE SCALE GENOMIC DNA]</scope>
    <source>
        <strain evidence="15">ATCC 49978 / DSM 6589 / Su883</strain>
    </source>
</reference>
<evidence type="ECO:0000256" key="9">
    <source>
        <dbReference type="ARBA" id="ARBA00023014"/>
    </source>
</evidence>
<dbReference type="SUPFAM" id="SSF52343">
    <property type="entry name" value="Ferredoxin reductase-like, C-terminal NADP-linked domain"/>
    <property type="match status" value="1"/>
</dbReference>
<feature type="domain" description="FAD-binding FR-type" evidence="13">
    <location>
        <begin position="9"/>
        <end position="107"/>
    </location>
</feature>
<keyword evidence="3 11" id="KW-0285">Flavoprotein</keyword>
<evidence type="ECO:0000259" key="13">
    <source>
        <dbReference type="PROSITE" id="PS51384"/>
    </source>
</evidence>
<dbReference type="GO" id="GO:0051537">
    <property type="term" value="F:2 iron, 2 sulfur cluster binding"/>
    <property type="evidence" value="ECO:0007669"/>
    <property type="project" value="UniProtKB-KW"/>
</dbReference>
<dbReference type="OrthoDB" id="9789468at2"/>
<dbReference type="InterPro" id="IPR012165">
    <property type="entry name" value="Cyt_c3_hydrogenase_gsu"/>
</dbReference>
<sequence length="264" mass="28191">MSCGSHRLPRRIPGTVTRVELFPPQVGMIWVRPQETMGPWGPGQFAMVFPSASNDPLLGRPLGLAGQVDGQLLFLCRGVGRGTRMLLSSPPGSPVHLVAPLGSPLAPLEESKLILLGGGVGVAALLPLADRADRLLWAVRDGTWAGLMDRCSEALGLDRDRLVPVFEDGPPGEGCNGVEALWRLPMDLKGATVVACGPSGMLRAVWELGRERGFRSLLGLERRMACGFGGCMGCAIDLKGGVRARVCKDGPFFWGEDLDHEAFD</sequence>
<dbReference type="InterPro" id="IPR019480">
    <property type="entry name" value="Dihydroorotate_DH_Fe-S-bd"/>
</dbReference>
<keyword evidence="2" id="KW-0813">Transport</keyword>
<dbReference type="Gene3D" id="3.40.50.80">
    <property type="entry name" value="Nucleotide-binding domain of ferredoxin-NADP reductase (FNR) module"/>
    <property type="match status" value="1"/>
</dbReference>
<protein>
    <submittedName>
        <fullName evidence="14">Oxidoreductase FAD/NAD(P)-binding domain protein</fullName>
    </submittedName>
</protein>
<keyword evidence="15" id="KW-1185">Reference proteome</keyword>
<evidence type="ECO:0000256" key="3">
    <source>
        <dbReference type="ARBA" id="ARBA00022630"/>
    </source>
</evidence>
<dbReference type="STRING" id="525903.Taci_1090"/>
<dbReference type="Gene3D" id="2.40.30.10">
    <property type="entry name" value="Translation factors"/>
    <property type="match status" value="1"/>
</dbReference>
<keyword evidence="6 11" id="KW-0274">FAD</keyword>
<evidence type="ECO:0000256" key="4">
    <source>
        <dbReference type="ARBA" id="ARBA00022714"/>
    </source>
</evidence>
<feature type="binding site" evidence="12">
    <location>
        <position position="231"/>
    </location>
    <ligand>
        <name>[2Fe-2S] cluster</name>
        <dbReference type="ChEBI" id="CHEBI:190135"/>
    </ligand>
</feature>
<keyword evidence="5 12" id="KW-0479">Metal-binding</keyword>
<evidence type="ECO:0000256" key="7">
    <source>
        <dbReference type="ARBA" id="ARBA00022982"/>
    </source>
</evidence>
<dbReference type="EnsemblBacteria" id="ACZ19322">
    <property type="protein sequence ID" value="ACZ19322"/>
    <property type="gene ID" value="Taci_1090"/>
</dbReference>
<dbReference type="InterPro" id="IPR039261">
    <property type="entry name" value="FNR_nucleotide-bd"/>
</dbReference>
<evidence type="ECO:0000313" key="15">
    <source>
        <dbReference type="Proteomes" id="UP000002030"/>
    </source>
</evidence>
<evidence type="ECO:0000256" key="10">
    <source>
        <dbReference type="ARBA" id="ARBA00034078"/>
    </source>
</evidence>
<feature type="binding site" evidence="11">
    <location>
        <begin position="75"/>
        <end position="77"/>
    </location>
    <ligand>
        <name>FAD</name>
        <dbReference type="ChEBI" id="CHEBI:57692"/>
    </ligand>
</feature>
<evidence type="ECO:0000256" key="6">
    <source>
        <dbReference type="ARBA" id="ARBA00022827"/>
    </source>
</evidence>
<evidence type="ECO:0000256" key="1">
    <source>
        <dbReference type="ARBA" id="ARBA00006422"/>
    </source>
</evidence>
<keyword evidence="8 12" id="KW-0408">Iron</keyword>
<evidence type="ECO:0000256" key="11">
    <source>
        <dbReference type="PIRSR" id="PIRSR006816-1"/>
    </source>
</evidence>
<dbReference type="PANTHER" id="PTHR43513:SF3">
    <property type="entry name" value="DIHYDROOROTATE DEHYDROGENASE B (NAD(+)), ELECTRON TRANSFER SUBUNIT-RELATED"/>
    <property type="match status" value="1"/>
</dbReference>
<keyword evidence="7" id="KW-0249">Electron transport</keyword>
<dbReference type="InterPro" id="IPR050353">
    <property type="entry name" value="PyrK_electron_transfer"/>
</dbReference>
<feature type="binding site" evidence="11">
    <location>
        <begin position="82"/>
        <end position="83"/>
    </location>
    <ligand>
        <name>FAD</name>
        <dbReference type="ChEBI" id="CHEBI:57692"/>
    </ligand>
</feature>
<evidence type="ECO:0000256" key="2">
    <source>
        <dbReference type="ARBA" id="ARBA00022448"/>
    </source>
</evidence>
<dbReference type="GO" id="GO:0006221">
    <property type="term" value="P:pyrimidine nucleotide biosynthetic process"/>
    <property type="evidence" value="ECO:0007669"/>
    <property type="project" value="InterPro"/>
</dbReference>
<dbReference type="GO" id="GO:0016491">
    <property type="term" value="F:oxidoreductase activity"/>
    <property type="evidence" value="ECO:0007669"/>
    <property type="project" value="InterPro"/>
</dbReference>
<gene>
    <name evidence="14" type="ordered locus">Taci_1090</name>
</gene>
<keyword evidence="4 12" id="KW-0001">2Fe-2S</keyword>
<dbReference type="InterPro" id="IPR017938">
    <property type="entry name" value="Riboflavin_synthase-like_b-brl"/>
</dbReference>
<feature type="binding site" evidence="12">
    <location>
        <position position="247"/>
    </location>
    <ligand>
        <name>[2Fe-2S] cluster</name>
        <dbReference type="ChEBI" id="CHEBI:190135"/>
    </ligand>
</feature>
<organism evidence="14 15">
    <name type="scientific">Thermanaerovibrio acidaminovorans (strain ATCC 49978 / DSM 6589 / Su883)</name>
    <name type="common">Selenomonas acidaminovorans</name>
    <dbReference type="NCBI Taxonomy" id="525903"/>
    <lineage>
        <taxon>Bacteria</taxon>
        <taxon>Thermotogati</taxon>
        <taxon>Synergistota</taxon>
        <taxon>Synergistia</taxon>
        <taxon>Synergistales</taxon>
        <taxon>Synergistaceae</taxon>
        <taxon>Thermanaerovibrio</taxon>
    </lineage>
</organism>
<dbReference type="PROSITE" id="PS51384">
    <property type="entry name" value="FAD_FR"/>
    <property type="match status" value="1"/>
</dbReference>
<feature type="binding site" evidence="12">
    <location>
        <position position="234"/>
    </location>
    <ligand>
        <name>[2Fe-2S] cluster</name>
        <dbReference type="ChEBI" id="CHEBI:190135"/>
    </ligand>
</feature>
<feature type="binding site" evidence="12">
    <location>
        <position position="226"/>
    </location>
    <ligand>
        <name>[2Fe-2S] cluster</name>
        <dbReference type="ChEBI" id="CHEBI:190135"/>
    </ligand>
</feature>
<keyword evidence="9 12" id="KW-0411">Iron-sulfur</keyword>
<dbReference type="RefSeq" id="WP_012869837.1">
    <property type="nucleotide sequence ID" value="NC_013522.1"/>
</dbReference>